<dbReference type="SUPFAM" id="SSF53323">
    <property type="entry name" value="Pyruvate-ferredoxin oxidoreductase, PFOR, domain III"/>
    <property type="match status" value="1"/>
</dbReference>
<dbReference type="InterPro" id="IPR052554">
    <property type="entry name" value="2-oxoglutarate_synth_KorC"/>
</dbReference>
<evidence type="ECO:0000259" key="2">
    <source>
        <dbReference type="Pfam" id="PF01558"/>
    </source>
</evidence>
<keyword evidence="1" id="KW-0560">Oxidoreductase</keyword>
<gene>
    <name evidence="3" type="ORF">EDD71_10562</name>
</gene>
<evidence type="ECO:0000313" key="4">
    <source>
        <dbReference type="Proteomes" id="UP000295325"/>
    </source>
</evidence>
<comment type="caution">
    <text evidence="3">The sequence shown here is derived from an EMBL/GenBank/DDBJ whole genome shotgun (WGS) entry which is preliminary data.</text>
</comment>
<name>A0A4R7KUA8_9CLOT</name>
<dbReference type="AlphaFoldDB" id="A0A4R7KUA8"/>
<feature type="domain" description="Pyruvate/ketoisovalerate oxidoreductase catalytic" evidence="2">
    <location>
        <begin position="12"/>
        <end position="169"/>
    </location>
</feature>
<organism evidence="3 4">
    <name type="scientific">Fonticella tunisiensis</name>
    <dbReference type="NCBI Taxonomy" id="1096341"/>
    <lineage>
        <taxon>Bacteria</taxon>
        <taxon>Bacillati</taxon>
        <taxon>Bacillota</taxon>
        <taxon>Clostridia</taxon>
        <taxon>Eubacteriales</taxon>
        <taxon>Clostridiaceae</taxon>
        <taxon>Fonticella</taxon>
    </lineage>
</organism>
<dbReference type="InterPro" id="IPR002869">
    <property type="entry name" value="Pyrv_flavodox_OxRed_cen"/>
</dbReference>
<accession>A0A4R7KUA8</accession>
<evidence type="ECO:0000313" key="3">
    <source>
        <dbReference type="EMBL" id="TDT61884.1"/>
    </source>
</evidence>
<dbReference type="PANTHER" id="PTHR42730">
    <property type="entry name" value="2-OXOGLUTARATE SYNTHASE SUBUNIT KORC"/>
    <property type="match status" value="1"/>
</dbReference>
<dbReference type="GO" id="GO:0016903">
    <property type="term" value="F:oxidoreductase activity, acting on the aldehyde or oxo group of donors"/>
    <property type="evidence" value="ECO:0007669"/>
    <property type="project" value="InterPro"/>
</dbReference>
<evidence type="ECO:0000256" key="1">
    <source>
        <dbReference type="ARBA" id="ARBA00023002"/>
    </source>
</evidence>
<proteinExistence type="predicted"/>
<protein>
    <submittedName>
        <fullName evidence="3">2-oxoglutarate ferredoxin oxidoreductase gamma subunit</fullName>
    </submittedName>
</protein>
<dbReference type="Proteomes" id="UP000295325">
    <property type="component" value="Unassembled WGS sequence"/>
</dbReference>
<reference evidence="3 4" key="1">
    <citation type="submission" date="2019-03" db="EMBL/GenBank/DDBJ databases">
        <title>Genomic Encyclopedia of Type Strains, Phase IV (KMG-IV): sequencing the most valuable type-strain genomes for metagenomic binning, comparative biology and taxonomic classification.</title>
        <authorList>
            <person name="Goeker M."/>
        </authorList>
    </citation>
    <scope>NUCLEOTIDE SEQUENCE [LARGE SCALE GENOMIC DNA]</scope>
    <source>
        <strain evidence="3 4">DSM 24455</strain>
    </source>
</reference>
<sequence length="175" mass="19058">MFKKQVIIGGTGGQGIMLAGIIIGEAAVYDGYHVIQCQNYGPESRGGASRSDIIISDSEIYYPKVQKADIFVSLSQEAFNRYLKYSDASSIIIVDKSIDVGNVAGCKSYGMIEYAYKVLNRPMTINMIAIGIMNSLTGILSQEGIRKAIEKNVPPNTFDVNYSAYNAGYSLLKSL</sequence>
<dbReference type="EMBL" id="SOAZ01000005">
    <property type="protein sequence ID" value="TDT61884.1"/>
    <property type="molecule type" value="Genomic_DNA"/>
</dbReference>
<dbReference type="InterPro" id="IPR019752">
    <property type="entry name" value="Pyrv/ketoisovalerate_OxRed_cat"/>
</dbReference>
<dbReference type="Pfam" id="PF01558">
    <property type="entry name" value="POR"/>
    <property type="match status" value="1"/>
</dbReference>
<dbReference type="PANTHER" id="PTHR42730:SF1">
    <property type="entry name" value="2-OXOGLUTARATE SYNTHASE SUBUNIT KORC"/>
    <property type="match status" value="1"/>
</dbReference>
<dbReference type="Gene3D" id="3.40.920.10">
    <property type="entry name" value="Pyruvate-ferredoxin oxidoreductase, PFOR, domain III"/>
    <property type="match status" value="1"/>
</dbReference>
<keyword evidence="4" id="KW-1185">Reference proteome</keyword>